<dbReference type="EMBL" id="JARKIE010000180">
    <property type="protein sequence ID" value="KAJ7670463.1"/>
    <property type="molecule type" value="Genomic_DNA"/>
</dbReference>
<evidence type="ECO:0000313" key="2">
    <source>
        <dbReference type="Proteomes" id="UP001221757"/>
    </source>
</evidence>
<dbReference type="SUPFAM" id="SSF52047">
    <property type="entry name" value="RNI-like"/>
    <property type="match status" value="1"/>
</dbReference>
<evidence type="ECO:0008006" key="3">
    <source>
        <dbReference type="Google" id="ProtNLM"/>
    </source>
</evidence>
<reference evidence="1" key="1">
    <citation type="submission" date="2023-03" db="EMBL/GenBank/DDBJ databases">
        <title>Massive genome expansion in bonnet fungi (Mycena s.s.) driven by repeated elements and novel gene families across ecological guilds.</title>
        <authorList>
            <consortium name="Lawrence Berkeley National Laboratory"/>
            <person name="Harder C.B."/>
            <person name="Miyauchi S."/>
            <person name="Viragh M."/>
            <person name="Kuo A."/>
            <person name="Thoen E."/>
            <person name="Andreopoulos B."/>
            <person name="Lu D."/>
            <person name="Skrede I."/>
            <person name="Drula E."/>
            <person name="Henrissat B."/>
            <person name="Morin E."/>
            <person name="Kohler A."/>
            <person name="Barry K."/>
            <person name="LaButti K."/>
            <person name="Morin E."/>
            <person name="Salamov A."/>
            <person name="Lipzen A."/>
            <person name="Mereny Z."/>
            <person name="Hegedus B."/>
            <person name="Baldrian P."/>
            <person name="Stursova M."/>
            <person name="Weitz H."/>
            <person name="Taylor A."/>
            <person name="Grigoriev I.V."/>
            <person name="Nagy L.G."/>
            <person name="Martin F."/>
            <person name="Kauserud H."/>
        </authorList>
    </citation>
    <scope>NUCLEOTIDE SEQUENCE</scope>
    <source>
        <strain evidence="1">CBHHK067</strain>
    </source>
</reference>
<protein>
    <recommendedName>
        <fullName evidence="3">F-box domain-containing protein</fullName>
    </recommendedName>
</protein>
<name>A0AAD7CZ29_MYCRO</name>
<dbReference type="AlphaFoldDB" id="A0AAD7CZ29"/>
<proteinExistence type="predicted"/>
<dbReference type="InterPro" id="IPR032675">
    <property type="entry name" value="LRR_dom_sf"/>
</dbReference>
<evidence type="ECO:0000313" key="1">
    <source>
        <dbReference type="EMBL" id="KAJ7670463.1"/>
    </source>
</evidence>
<sequence>MSGSKPHITSLPYDTILEIGQCIHTADVLSLSLTSLQMRGLFLSLLYRSMLLGSSAACASALPMLRRNPEVCRCVRELRVRPNYRLSWPIADTYVDEAWVADLVAEIATHLNVLHTFEWDGAELAGDPLWMSLRVSCPELKAIHCTTTFREFHPNSELFKIDNLSAFSLCVRRSIDGPPRSKGWNFPVQLWNMIYHCPNLELLNISSPDASVQYVPVWDLTNGRWPRFHSLTLTLMQYEVEHRLEALHAFLLAHPTIRHLAIHPRTWNRAPQHTLFAPGALPMLSSFVGAYYHLERFSCPREIRILDLTYAPVSHGVLERLVSSLRSFVALTNLDLRLNDSATREELRELSSCPALVCLRLTFLEYIEIRVWDITWLAKALRDLPRLRTFSLEKGYLLEDSTLKTALLLLKHVPWLKEINLRWTDRRCLNQLKEHGTFTAVDKAGCRYLEVWERGLESNEATFSRCYRHRVPA</sequence>
<comment type="caution">
    <text evidence="1">The sequence shown here is derived from an EMBL/GenBank/DDBJ whole genome shotgun (WGS) entry which is preliminary data.</text>
</comment>
<accession>A0AAD7CZ29</accession>
<keyword evidence="2" id="KW-1185">Reference proteome</keyword>
<dbReference type="Proteomes" id="UP001221757">
    <property type="component" value="Unassembled WGS sequence"/>
</dbReference>
<dbReference type="Gene3D" id="3.80.10.10">
    <property type="entry name" value="Ribonuclease Inhibitor"/>
    <property type="match status" value="1"/>
</dbReference>
<gene>
    <name evidence="1" type="ORF">B0H17DRAFT_1209329</name>
</gene>
<organism evidence="1 2">
    <name type="scientific">Mycena rosella</name>
    <name type="common">Pink bonnet</name>
    <name type="synonym">Agaricus rosellus</name>
    <dbReference type="NCBI Taxonomy" id="1033263"/>
    <lineage>
        <taxon>Eukaryota</taxon>
        <taxon>Fungi</taxon>
        <taxon>Dikarya</taxon>
        <taxon>Basidiomycota</taxon>
        <taxon>Agaricomycotina</taxon>
        <taxon>Agaricomycetes</taxon>
        <taxon>Agaricomycetidae</taxon>
        <taxon>Agaricales</taxon>
        <taxon>Marasmiineae</taxon>
        <taxon>Mycenaceae</taxon>
        <taxon>Mycena</taxon>
    </lineage>
</organism>